<gene>
    <name evidence="3" type="ORF">AaeL_AAEL001129</name>
</gene>
<feature type="compositionally biased region" description="Polar residues" evidence="2">
    <location>
        <begin position="476"/>
        <end position="496"/>
    </location>
</feature>
<evidence type="ECO:0000256" key="2">
    <source>
        <dbReference type="SAM" id="MobiDB-lite"/>
    </source>
</evidence>
<dbReference type="HOGENOM" id="CLU_459433_0_0_1"/>
<dbReference type="CTD" id="31979"/>
<feature type="region of interest" description="Disordered" evidence="2">
    <location>
        <begin position="202"/>
        <end position="506"/>
    </location>
</feature>
<reference evidence="3" key="3">
    <citation type="submission" date="2012-09" db="EMBL/GenBank/DDBJ databases">
        <authorList>
            <consortium name="VectorBase"/>
        </authorList>
    </citation>
    <scope>NUCLEOTIDE SEQUENCE</scope>
    <source>
        <strain evidence="3">Liverpool</strain>
    </source>
</reference>
<name>A0A1S4EXW0_AEDAE</name>
<dbReference type="GO" id="GO:0005737">
    <property type="term" value="C:cytoplasm"/>
    <property type="evidence" value="ECO:0007669"/>
    <property type="project" value="TreeGrafter"/>
</dbReference>
<reference evidence="3" key="2">
    <citation type="journal article" date="2007" name="Science">
        <title>Genome sequence of Aedes aegypti, a major arbovirus vector.</title>
        <authorList>
            <person name="Nene V."/>
            <person name="Wortman J.R."/>
            <person name="Lawson D."/>
            <person name="Haas B."/>
            <person name="Kodira C."/>
            <person name="Tu Z.J."/>
            <person name="Loftus B."/>
            <person name="Xi Z."/>
            <person name="Megy K."/>
            <person name="Grabherr M."/>
            <person name="Ren Q."/>
            <person name="Zdobnov E.M."/>
            <person name="Lobo N.F."/>
            <person name="Campbell K.S."/>
            <person name="Brown S.E."/>
            <person name="Bonaldo M.F."/>
            <person name="Zhu J."/>
            <person name="Sinkins S.P."/>
            <person name="Hogenkamp D.G."/>
            <person name="Amedeo P."/>
            <person name="Arensburger P."/>
            <person name="Atkinson P.W."/>
            <person name="Bidwell S."/>
            <person name="Biedler J."/>
            <person name="Birney E."/>
            <person name="Bruggner R.V."/>
            <person name="Costas J."/>
            <person name="Coy M.R."/>
            <person name="Crabtree J."/>
            <person name="Crawford M."/>
            <person name="Debruyn B."/>
            <person name="Decaprio D."/>
            <person name="Eiglmeier K."/>
            <person name="Eisenstadt E."/>
            <person name="El-Dorry H."/>
            <person name="Gelbart W.M."/>
            <person name="Gomes S.L."/>
            <person name="Hammond M."/>
            <person name="Hannick L.I."/>
            <person name="Hogan J.R."/>
            <person name="Holmes M.H."/>
            <person name="Jaffe D."/>
            <person name="Johnston J.S."/>
            <person name="Kennedy R.C."/>
            <person name="Koo H."/>
            <person name="Kravitz S."/>
            <person name="Kriventseva E.V."/>
            <person name="Kulp D."/>
            <person name="Labutti K."/>
            <person name="Lee E."/>
            <person name="Li S."/>
            <person name="Lovin D.D."/>
            <person name="Mao C."/>
            <person name="Mauceli E."/>
            <person name="Menck C.F."/>
            <person name="Miller J.R."/>
            <person name="Montgomery P."/>
            <person name="Mori A."/>
            <person name="Nascimento A.L."/>
            <person name="Naveira H.F."/>
            <person name="Nusbaum C."/>
            <person name="O'leary S."/>
            <person name="Orvis J."/>
            <person name="Pertea M."/>
            <person name="Quesneville H."/>
            <person name="Reidenbach K.R."/>
            <person name="Rogers Y.H."/>
            <person name="Roth C.W."/>
            <person name="Schneider J.R."/>
            <person name="Schatz M."/>
            <person name="Shumway M."/>
            <person name="Stanke M."/>
            <person name="Stinson E.O."/>
            <person name="Tubio J.M."/>
            <person name="Vanzee J.P."/>
            <person name="Verjovski-Almeida S."/>
            <person name="Werner D."/>
            <person name="White O."/>
            <person name="Wyder S."/>
            <person name="Zeng Q."/>
            <person name="Zhao Q."/>
            <person name="Zhao Y."/>
            <person name="Hill C.A."/>
            <person name="Raikhel A.S."/>
            <person name="Soares M.B."/>
            <person name="Knudson D.L."/>
            <person name="Lee N.H."/>
            <person name="Galagan J."/>
            <person name="Salzberg S.L."/>
            <person name="Paulsen I.T."/>
            <person name="Dimopoulos G."/>
            <person name="Collins F.H."/>
            <person name="Birren B."/>
            <person name="Fraser-Liggett C.M."/>
            <person name="Severson D.W."/>
        </authorList>
    </citation>
    <scope>NUCLEOTIDE SEQUENCE [LARGE SCALE GENOMIC DNA]</scope>
    <source>
        <strain evidence="3">Liverpool</strain>
    </source>
</reference>
<dbReference type="AlphaFoldDB" id="A0A1S4EXW0"/>
<dbReference type="InterPro" id="IPR015267">
    <property type="entry name" value="PPP4R2"/>
</dbReference>
<evidence type="ECO:0000313" key="3">
    <source>
        <dbReference type="EMBL" id="EAT47762.1"/>
    </source>
</evidence>
<dbReference type="PANTHER" id="PTHR16487:SF0">
    <property type="entry name" value="PROTEIN PHOSPHATASE 4 REGULATORY SUBUNIT 2-RELATED"/>
    <property type="match status" value="1"/>
</dbReference>
<dbReference type="GO" id="GO:0019888">
    <property type="term" value="F:protein phosphatase regulator activity"/>
    <property type="evidence" value="ECO:0007669"/>
    <property type="project" value="InterPro"/>
</dbReference>
<dbReference type="Proteomes" id="UP000682892">
    <property type="component" value="Unassembled WGS sequence"/>
</dbReference>
<feature type="compositionally biased region" description="Low complexity" evidence="2">
    <location>
        <begin position="315"/>
        <end position="324"/>
    </location>
</feature>
<evidence type="ECO:0000256" key="1">
    <source>
        <dbReference type="ARBA" id="ARBA00009207"/>
    </source>
</evidence>
<protein>
    <submittedName>
        <fullName evidence="3">AAEL001129-PA</fullName>
    </submittedName>
</protein>
<dbReference type="OrthoDB" id="341898at2759"/>
<feature type="compositionally biased region" description="Acidic residues" evidence="2">
    <location>
        <begin position="497"/>
        <end position="506"/>
    </location>
</feature>
<dbReference type="GO" id="GO:0005634">
    <property type="term" value="C:nucleus"/>
    <property type="evidence" value="ECO:0007669"/>
    <property type="project" value="TreeGrafter"/>
</dbReference>
<evidence type="ECO:0000313" key="4">
    <source>
        <dbReference type="Proteomes" id="UP000682892"/>
    </source>
</evidence>
<dbReference type="OMA" id="MANHEDY"/>
<dbReference type="EMBL" id="CH477208">
    <property type="protein sequence ID" value="EAT47762.1"/>
    <property type="molecule type" value="Genomic_DNA"/>
</dbReference>
<feature type="compositionally biased region" description="Low complexity" evidence="2">
    <location>
        <begin position="422"/>
        <end position="466"/>
    </location>
</feature>
<feature type="compositionally biased region" description="Basic and acidic residues" evidence="2">
    <location>
        <begin position="358"/>
        <end position="371"/>
    </location>
</feature>
<dbReference type="Pfam" id="PF09184">
    <property type="entry name" value="PPP4R2"/>
    <property type="match status" value="1"/>
</dbReference>
<feature type="compositionally biased region" description="Basic and acidic residues" evidence="2">
    <location>
        <begin position="216"/>
        <end position="226"/>
    </location>
</feature>
<reference evidence="3" key="1">
    <citation type="submission" date="2005-10" db="EMBL/GenBank/DDBJ databases">
        <authorList>
            <person name="Loftus B.J."/>
            <person name="Nene V.M."/>
            <person name="Hannick L.I."/>
            <person name="Bidwell S."/>
            <person name="Haas B."/>
            <person name="Amedeo P."/>
            <person name="Orvis J."/>
            <person name="Wortman J.R."/>
            <person name="White O.R."/>
            <person name="Salzberg S."/>
            <person name="Shumway M."/>
            <person name="Koo H."/>
            <person name="Zhao Y."/>
            <person name="Holmes M."/>
            <person name="Miller J."/>
            <person name="Schatz M."/>
            <person name="Pop M."/>
            <person name="Pai G."/>
            <person name="Utterback T."/>
            <person name="Rogers Y.-H."/>
            <person name="Kravitz S."/>
            <person name="Fraser C.M."/>
        </authorList>
    </citation>
    <scope>NUCLEOTIDE SEQUENCE</scope>
    <source>
        <strain evidence="3">Liverpool</strain>
    </source>
</reference>
<dbReference type="GO" id="GO:0030289">
    <property type="term" value="C:protein phosphatase 4 complex"/>
    <property type="evidence" value="ECO:0007669"/>
    <property type="project" value="InterPro"/>
</dbReference>
<accession>A0A1S4EXW0</accession>
<dbReference type="KEGG" id="aag:5568555"/>
<organism evidence="3 4">
    <name type="scientific">Aedes aegypti</name>
    <name type="common">Yellowfever mosquito</name>
    <name type="synonym">Culex aegypti</name>
    <dbReference type="NCBI Taxonomy" id="7159"/>
    <lineage>
        <taxon>Eukaryota</taxon>
        <taxon>Metazoa</taxon>
        <taxon>Ecdysozoa</taxon>
        <taxon>Arthropoda</taxon>
        <taxon>Hexapoda</taxon>
        <taxon>Insecta</taxon>
        <taxon>Pterygota</taxon>
        <taxon>Neoptera</taxon>
        <taxon>Endopterygota</taxon>
        <taxon>Diptera</taxon>
        <taxon>Nematocera</taxon>
        <taxon>Culicoidea</taxon>
        <taxon>Culicidae</taxon>
        <taxon>Culicinae</taxon>
        <taxon>Aedini</taxon>
        <taxon>Aedes</taxon>
        <taxon>Stegomyia</taxon>
    </lineage>
</organism>
<dbReference type="PANTHER" id="PTHR16487">
    <property type="entry name" value="PPP4R2-RELATED PROTEIN"/>
    <property type="match status" value="1"/>
</dbReference>
<feature type="compositionally biased region" description="Acidic residues" evidence="2">
    <location>
        <begin position="580"/>
        <end position="594"/>
    </location>
</feature>
<feature type="region of interest" description="Disordered" evidence="2">
    <location>
        <begin position="513"/>
        <end position="532"/>
    </location>
</feature>
<feature type="compositionally biased region" description="Low complexity" evidence="2">
    <location>
        <begin position="522"/>
        <end position="531"/>
    </location>
</feature>
<feature type="compositionally biased region" description="Polar residues" evidence="2">
    <location>
        <begin position="276"/>
        <end position="286"/>
    </location>
</feature>
<feature type="compositionally biased region" description="Polar residues" evidence="2">
    <location>
        <begin position="335"/>
        <end position="346"/>
    </location>
</feature>
<feature type="compositionally biased region" description="Acidic residues" evidence="2">
    <location>
        <begin position="372"/>
        <end position="388"/>
    </location>
</feature>
<sequence length="594" mass="64773">MSAMENRDEVLQMLERFTRLKQKEIPRELEDYLSFVARTGDTVYPWAAVKYFFRTKLSHVIMDFHDNTPSIADLPKCPNVDPFCYDRMKRTLLSRMESFNSAPFTIQRICELLNEPRKHYTRIDKFMRAVEKNILVVSTQEPGRRRSDSENGDSLDSIVNGDLEVNVDIEMDNEAFGIDANEMASNAALVPSVNITTPAHAEEVPPTMEPAEDQETEKQLPDDEPKLASSDNNDNELKPEETPQPEINGGDKDESVATEEDVAISADKNNYPVEPQLNSLEASEQDQPSEKPAEDVIDSASDIVHDQEELEEPLPAEQPTTATESAAESLDTDRSQPLTEQPTVTPATEIECPSIDDGEPKAKMAKLSHEEPEAEEIAPAEPITEEQEPATKAESPEPIAAPVVATSTEELSESDVVSVFPSSESLESAESSSDSCLISSDEPVGSSAISIPSSTSSDSNTSVTPVPEVPAVLETPTVQEPTVNESPNTAESTPSEPTEDAPVEEETVVKTVNLEVPKEAPEQPAIAPAIPDEMEMIPAAPVAENVMATDEEEQQAHSGVADTEVPMAADATETTKPDENAMDIDESSVEPMDQ</sequence>
<proteinExistence type="inferred from homology"/>
<comment type="similarity">
    <text evidence="1">Belongs to the PPP4R2 family.</text>
</comment>
<feature type="region of interest" description="Disordered" evidence="2">
    <location>
        <begin position="549"/>
        <end position="594"/>
    </location>
</feature>